<keyword evidence="3" id="KW-1185">Reference proteome</keyword>
<protein>
    <recommendedName>
        <fullName evidence="4">C3H1-type domain-containing protein</fullName>
    </recommendedName>
</protein>
<dbReference type="AlphaFoldDB" id="A0AAN6E4I6"/>
<dbReference type="EMBL" id="MU404351">
    <property type="protein sequence ID" value="KAI1617247.1"/>
    <property type="molecule type" value="Genomic_DNA"/>
</dbReference>
<reference evidence="2" key="1">
    <citation type="journal article" date="2022" name="bioRxiv">
        <title>Deciphering the potential niche of two novel black yeast fungi from a biological soil crust based on their genomes, phenotypes, and melanin regulation.</title>
        <authorList>
            <consortium name="DOE Joint Genome Institute"/>
            <person name="Carr E.C."/>
            <person name="Barton Q."/>
            <person name="Grambo S."/>
            <person name="Sullivan M."/>
            <person name="Renfro C.M."/>
            <person name="Kuo A."/>
            <person name="Pangilinan J."/>
            <person name="Lipzen A."/>
            <person name="Keymanesh K."/>
            <person name="Savage E."/>
            <person name="Barry K."/>
            <person name="Grigoriev I.V."/>
            <person name="Riekhof W.R."/>
            <person name="Harris S.S."/>
        </authorList>
    </citation>
    <scope>NUCLEOTIDE SEQUENCE</scope>
    <source>
        <strain evidence="2">JF 03-4F</strain>
    </source>
</reference>
<feature type="region of interest" description="Disordered" evidence="1">
    <location>
        <begin position="132"/>
        <end position="154"/>
    </location>
</feature>
<evidence type="ECO:0000313" key="2">
    <source>
        <dbReference type="EMBL" id="KAI1617247.1"/>
    </source>
</evidence>
<evidence type="ECO:0000313" key="3">
    <source>
        <dbReference type="Proteomes" id="UP001203852"/>
    </source>
</evidence>
<sequence>MPAAVKQLSTCRYWALGSRCPNIDAFGTNICQYAHWDTGKLAGHLEQRGTCIPWKYYGYCGRGAGCWYEHRRTGVDGLYQGTIELDGFGLQVADAANKAGFNTFNHEALYRLIWAVKRVALHSGVNRFGHRPPPRHPIYPDRYRPSGIGDNTNKKRKKKAIAIKPPPNHTVELKFHPVEPLMRKRPHDTIAEENLIDLTTSSDDGNTTDIKSSPNTTAKRQKTSDNTTLKAFPNAAQATIHALSKRVNSVKPPQKAVPRTVRPPPATVEDEIVKQLSLVKTKLDDARKSMNTCQATMKSLFDVHYEKFDDDQIMVGFQKLSNLMNKVFDGSKDGAAEVEKVIECFREKKAGIL</sequence>
<feature type="region of interest" description="Disordered" evidence="1">
    <location>
        <begin position="199"/>
        <end position="225"/>
    </location>
</feature>
<comment type="caution">
    <text evidence="2">The sequence shown here is derived from an EMBL/GenBank/DDBJ whole genome shotgun (WGS) entry which is preliminary data.</text>
</comment>
<gene>
    <name evidence="2" type="ORF">EDD36DRAFT_158535</name>
</gene>
<evidence type="ECO:0008006" key="4">
    <source>
        <dbReference type="Google" id="ProtNLM"/>
    </source>
</evidence>
<organism evidence="2 3">
    <name type="scientific">Exophiala viscosa</name>
    <dbReference type="NCBI Taxonomy" id="2486360"/>
    <lineage>
        <taxon>Eukaryota</taxon>
        <taxon>Fungi</taxon>
        <taxon>Dikarya</taxon>
        <taxon>Ascomycota</taxon>
        <taxon>Pezizomycotina</taxon>
        <taxon>Eurotiomycetes</taxon>
        <taxon>Chaetothyriomycetidae</taxon>
        <taxon>Chaetothyriales</taxon>
        <taxon>Herpotrichiellaceae</taxon>
        <taxon>Exophiala</taxon>
    </lineage>
</organism>
<name>A0AAN6E4I6_9EURO</name>
<proteinExistence type="predicted"/>
<evidence type="ECO:0000256" key="1">
    <source>
        <dbReference type="SAM" id="MobiDB-lite"/>
    </source>
</evidence>
<accession>A0AAN6E4I6</accession>
<dbReference type="Proteomes" id="UP001203852">
    <property type="component" value="Unassembled WGS sequence"/>
</dbReference>